<protein>
    <submittedName>
        <fullName evidence="1">Uncharacterized protein</fullName>
    </submittedName>
</protein>
<evidence type="ECO:0000313" key="1">
    <source>
        <dbReference type="EMBL" id="ANU57011.1"/>
    </source>
</evidence>
<organism evidence="1 2">
    <name type="scientific">Bacteroides caecimuris</name>
    <dbReference type="NCBI Taxonomy" id="1796613"/>
    <lineage>
        <taxon>Bacteria</taxon>
        <taxon>Pseudomonadati</taxon>
        <taxon>Bacteroidota</taxon>
        <taxon>Bacteroidia</taxon>
        <taxon>Bacteroidales</taxon>
        <taxon>Bacteroidaceae</taxon>
        <taxon>Bacteroides</taxon>
    </lineage>
</organism>
<sequence length="125" mass="14786">MMKKYEMQINKDKLVSSKTALAMHELRIYIPSLFWYDKLGGLHTEKNGCYSPYYMCGCPTLLECLQYLSKERTIDFKPRKQERGYKMVAQRGKHIFYNSKKEDKFFATLEEALEVAAQKCLDDLY</sequence>
<name>A0A1C7GZ12_9BACE</name>
<proteinExistence type="predicted"/>
<dbReference type="Proteomes" id="UP000092631">
    <property type="component" value="Chromosome"/>
</dbReference>
<dbReference type="EMBL" id="CP015401">
    <property type="protein sequence ID" value="ANU57011.1"/>
    <property type="molecule type" value="Genomic_DNA"/>
</dbReference>
<dbReference type="KEGG" id="bcae:A4V03_05055"/>
<dbReference type="AlphaFoldDB" id="A0A1C7GZ12"/>
<evidence type="ECO:0000313" key="2">
    <source>
        <dbReference type="Proteomes" id="UP000092631"/>
    </source>
</evidence>
<reference evidence="2" key="1">
    <citation type="submission" date="2016-04" db="EMBL/GenBank/DDBJ databases">
        <title>Complete Genome Sequences of Twelve Strains of a Stable Defined Moderately Diverse Mouse Microbiota 2 (sDMDMm2).</title>
        <authorList>
            <person name="Uchimura Y."/>
            <person name="Wyss M."/>
            <person name="Brugiroux S."/>
            <person name="Limenitakis J.P."/>
            <person name="Stecher B."/>
            <person name="McCoy K.D."/>
            <person name="Macpherson A.J."/>
        </authorList>
    </citation>
    <scope>NUCLEOTIDE SEQUENCE [LARGE SCALE GENOMIC DNA]</scope>
    <source>
        <strain evidence="2">I48</strain>
    </source>
</reference>
<dbReference type="RefSeq" id="WP_084081116.1">
    <property type="nucleotide sequence ID" value="NZ_CAPUCN010000059.1"/>
</dbReference>
<keyword evidence="2" id="KW-1185">Reference proteome</keyword>
<gene>
    <name evidence="1" type="ORF">A4V03_05055</name>
</gene>
<accession>A0A1C7GZ12</accession>
<dbReference type="GeneID" id="82186499"/>
<dbReference type="OrthoDB" id="1030190at2"/>